<dbReference type="InterPro" id="IPR011010">
    <property type="entry name" value="DNA_brk_join_enz"/>
</dbReference>
<organism evidence="5 6">
    <name type="scientific">Mucilaginibacter pineti</name>
    <dbReference type="NCBI Taxonomy" id="1391627"/>
    <lineage>
        <taxon>Bacteria</taxon>
        <taxon>Pseudomonadati</taxon>
        <taxon>Bacteroidota</taxon>
        <taxon>Sphingobacteriia</taxon>
        <taxon>Sphingobacteriales</taxon>
        <taxon>Sphingobacteriaceae</taxon>
        <taxon>Mucilaginibacter</taxon>
    </lineage>
</organism>
<dbReference type="AlphaFoldDB" id="A0A1G7ETW2"/>
<dbReference type="CDD" id="cd01185">
    <property type="entry name" value="INTN1_C_like"/>
    <property type="match status" value="1"/>
</dbReference>
<dbReference type="InterPro" id="IPR035386">
    <property type="entry name" value="Arm-DNA-bind_5"/>
</dbReference>
<dbReference type="InterPro" id="IPR050090">
    <property type="entry name" value="Tyrosine_recombinase_XerCD"/>
</dbReference>
<dbReference type="STRING" id="1391627.SAMN05216464_108156"/>
<evidence type="ECO:0000259" key="4">
    <source>
        <dbReference type="PROSITE" id="PS51898"/>
    </source>
</evidence>
<dbReference type="PANTHER" id="PTHR30349">
    <property type="entry name" value="PHAGE INTEGRASE-RELATED"/>
    <property type="match status" value="1"/>
</dbReference>
<dbReference type="Proteomes" id="UP000199072">
    <property type="component" value="Unassembled WGS sequence"/>
</dbReference>
<dbReference type="GO" id="GO:0015074">
    <property type="term" value="P:DNA integration"/>
    <property type="evidence" value="ECO:0007669"/>
    <property type="project" value="InterPro"/>
</dbReference>
<dbReference type="InterPro" id="IPR025269">
    <property type="entry name" value="SAM-like_dom"/>
</dbReference>
<dbReference type="Pfam" id="PF17293">
    <property type="entry name" value="Arm-DNA-bind_5"/>
    <property type="match status" value="1"/>
</dbReference>
<feature type="domain" description="Tyr recombinase" evidence="4">
    <location>
        <begin position="208"/>
        <end position="406"/>
    </location>
</feature>
<dbReference type="GO" id="GO:0003677">
    <property type="term" value="F:DNA binding"/>
    <property type="evidence" value="ECO:0007669"/>
    <property type="project" value="UniProtKB-KW"/>
</dbReference>
<evidence type="ECO:0000256" key="2">
    <source>
        <dbReference type="ARBA" id="ARBA00023125"/>
    </source>
</evidence>
<dbReference type="InterPro" id="IPR010998">
    <property type="entry name" value="Integrase_recombinase_N"/>
</dbReference>
<dbReference type="InterPro" id="IPR013762">
    <property type="entry name" value="Integrase-like_cat_sf"/>
</dbReference>
<dbReference type="Pfam" id="PF00589">
    <property type="entry name" value="Phage_integrase"/>
    <property type="match status" value="1"/>
</dbReference>
<evidence type="ECO:0000256" key="3">
    <source>
        <dbReference type="ARBA" id="ARBA00023172"/>
    </source>
</evidence>
<dbReference type="PANTHER" id="PTHR30349:SF64">
    <property type="entry name" value="PROPHAGE INTEGRASE INTD-RELATED"/>
    <property type="match status" value="1"/>
</dbReference>
<keyword evidence="6" id="KW-1185">Reference proteome</keyword>
<keyword evidence="2" id="KW-0238">DNA-binding</keyword>
<gene>
    <name evidence="5" type="ORF">SAMN05216464_108156</name>
</gene>
<protein>
    <submittedName>
        <fullName evidence="5">Site-specific recombinase XerD</fullName>
    </submittedName>
</protein>
<dbReference type="PROSITE" id="PS51898">
    <property type="entry name" value="TYR_RECOMBINASE"/>
    <property type="match status" value="1"/>
</dbReference>
<dbReference type="Pfam" id="PF13102">
    <property type="entry name" value="Phage_int_SAM_5"/>
    <property type="match status" value="1"/>
</dbReference>
<evidence type="ECO:0000313" key="6">
    <source>
        <dbReference type="Proteomes" id="UP000199072"/>
    </source>
</evidence>
<dbReference type="EMBL" id="FNAI01000008">
    <property type="protein sequence ID" value="SDE67017.1"/>
    <property type="molecule type" value="Genomic_DNA"/>
</dbReference>
<sequence>MTSIKIFPKMNKINKYGHAPIYLRLIKNRRIKYLALDIHIDPKDWNEEICKLNPDANNAEQINSYLEIKEAEAQNTALEMEIKSNLVSLYNIKTKIKGVKPVDFFAFFEKRIQERDEELSIGSLRRYKSVLKKLRNFSGNEQLYFDELNVLFIRRFQNHLTDDLHNHINTIQSNLKVIRAVITDAIAEELMPIEKNPFNRIKIKYQKTSREFLLDDELERFEKLKLEEDTSIFHHRNIYVFSAYSAGIRISDLLTLRWKNFDGKHLFFNIRKNQEDISIKLPNKSLEILNYYKCLAESKNCEAFIEPESFIFPLLKIAPNETDRLTIHNGISSATAYTNKSLRLLAKKAKICKNISFHTARHSWAVRALQKGMRIEYVSKLMGHSSVTHTEVYAKILNQELDKAMDVFNASIEKLCSH</sequence>
<dbReference type="Gene3D" id="1.10.150.130">
    <property type="match status" value="1"/>
</dbReference>
<evidence type="ECO:0000313" key="5">
    <source>
        <dbReference type="EMBL" id="SDE67017.1"/>
    </source>
</evidence>
<accession>A0A1G7ETW2</accession>
<name>A0A1G7ETW2_9SPHI</name>
<reference evidence="5 6" key="1">
    <citation type="submission" date="2016-10" db="EMBL/GenBank/DDBJ databases">
        <authorList>
            <person name="de Groot N.N."/>
        </authorList>
    </citation>
    <scope>NUCLEOTIDE SEQUENCE [LARGE SCALE GENOMIC DNA]</scope>
    <source>
        <strain evidence="5 6">47C3B</strain>
    </source>
</reference>
<evidence type="ECO:0000256" key="1">
    <source>
        <dbReference type="ARBA" id="ARBA00008857"/>
    </source>
</evidence>
<dbReference type="SUPFAM" id="SSF56349">
    <property type="entry name" value="DNA breaking-rejoining enzymes"/>
    <property type="match status" value="1"/>
</dbReference>
<comment type="similarity">
    <text evidence="1">Belongs to the 'phage' integrase family.</text>
</comment>
<proteinExistence type="inferred from homology"/>
<dbReference type="InterPro" id="IPR002104">
    <property type="entry name" value="Integrase_catalytic"/>
</dbReference>
<keyword evidence="3" id="KW-0233">DNA recombination</keyword>
<dbReference type="OrthoDB" id="892893at2"/>
<dbReference type="Gene3D" id="1.10.443.10">
    <property type="entry name" value="Intergrase catalytic core"/>
    <property type="match status" value="1"/>
</dbReference>
<dbReference type="GO" id="GO:0006310">
    <property type="term" value="P:DNA recombination"/>
    <property type="evidence" value="ECO:0007669"/>
    <property type="project" value="UniProtKB-KW"/>
</dbReference>